<reference evidence="8 9" key="1">
    <citation type="journal article" date="2014" name="PLoS ONE">
        <title>Global Analysis of Gene Expression Profiles in Physic Nut (Jatropha curcas L.) Seedlings Exposed to Salt Stress.</title>
        <authorList>
            <person name="Zhang L."/>
            <person name="Zhang C."/>
            <person name="Wu P."/>
            <person name="Chen Y."/>
            <person name="Li M."/>
            <person name="Jiang H."/>
            <person name="Wu G."/>
        </authorList>
    </citation>
    <scope>NUCLEOTIDE SEQUENCE [LARGE SCALE GENOMIC DNA]</scope>
    <source>
        <strain evidence="9">cv. GZQX0401</strain>
        <tissue evidence="8">Young leaves</tissue>
    </source>
</reference>
<evidence type="ECO:0000313" key="9">
    <source>
        <dbReference type="Proteomes" id="UP000027138"/>
    </source>
</evidence>
<accession>A0A067LKU5</accession>
<dbReference type="EMBL" id="KK914240">
    <property type="protein sequence ID" value="KDP44969.1"/>
    <property type="molecule type" value="Genomic_DNA"/>
</dbReference>
<dbReference type="GO" id="GO:0003677">
    <property type="term" value="F:DNA binding"/>
    <property type="evidence" value="ECO:0007669"/>
    <property type="project" value="UniProtKB-KW"/>
</dbReference>
<evidence type="ECO:0000256" key="2">
    <source>
        <dbReference type="ARBA" id="ARBA00023015"/>
    </source>
</evidence>
<name>A0A067LKU5_JATCU</name>
<keyword evidence="2" id="KW-0805">Transcription regulation</keyword>
<dbReference type="PROSITE" id="PS50863">
    <property type="entry name" value="B3"/>
    <property type="match status" value="3"/>
</dbReference>
<dbReference type="SMART" id="SM01019">
    <property type="entry name" value="B3"/>
    <property type="match status" value="3"/>
</dbReference>
<protein>
    <recommendedName>
        <fullName evidence="7">TF-B3 domain-containing protein</fullName>
    </recommendedName>
</protein>
<evidence type="ECO:0000313" key="8">
    <source>
        <dbReference type="EMBL" id="KDP44969.1"/>
    </source>
</evidence>
<feature type="domain" description="TF-B3" evidence="7">
    <location>
        <begin position="20"/>
        <end position="114"/>
    </location>
</feature>
<dbReference type="Proteomes" id="UP000027138">
    <property type="component" value="Unassembled WGS sequence"/>
</dbReference>
<dbReference type="InterPro" id="IPR044837">
    <property type="entry name" value="REM16-like"/>
</dbReference>
<organism evidence="8 9">
    <name type="scientific">Jatropha curcas</name>
    <name type="common">Barbados nut</name>
    <dbReference type="NCBI Taxonomy" id="180498"/>
    <lineage>
        <taxon>Eukaryota</taxon>
        <taxon>Viridiplantae</taxon>
        <taxon>Streptophyta</taxon>
        <taxon>Embryophyta</taxon>
        <taxon>Tracheophyta</taxon>
        <taxon>Spermatophyta</taxon>
        <taxon>Magnoliopsida</taxon>
        <taxon>eudicotyledons</taxon>
        <taxon>Gunneridae</taxon>
        <taxon>Pentapetalae</taxon>
        <taxon>rosids</taxon>
        <taxon>fabids</taxon>
        <taxon>Malpighiales</taxon>
        <taxon>Euphorbiaceae</taxon>
        <taxon>Crotonoideae</taxon>
        <taxon>Jatropheae</taxon>
        <taxon>Jatropha</taxon>
    </lineage>
</organism>
<keyword evidence="9" id="KW-1185">Reference proteome</keyword>
<dbReference type="Gene3D" id="2.40.330.10">
    <property type="entry name" value="DNA-binding pseudobarrel domain"/>
    <property type="match status" value="3"/>
</dbReference>
<evidence type="ECO:0000256" key="5">
    <source>
        <dbReference type="ARBA" id="ARBA00023242"/>
    </source>
</evidence>
<dbReference type="OrthoDB" id="1688597at2759"/>
<evidence type="ECO:0000259" key="7">
    <source>
        <dbReference type="PROSITE" id="PS50863"/>
    </source>
</evidence>
<dbReference type="PANTHER" id="PTHR31391:SF160">
    <property type="entry name" value="B3 DOMAIN-CONTAINING PROTEIN OS01G0723500-LIKE ISOFORM X1"/>
    <property type="match status" value="1"/>
</dbReference>
<dbReference type="Pfam" id="PF02362">
    <property type="entry name" value="B3"/>
    <property type="match status" value="3"/>
</dbReference>
<dbReference type="SUPFAM" id="SSF101936">
    <property type="entry name" value="DNA-binding pseudobarrel domain"/>
    <property type="match status" value="3"/>
</dbReference>
<evidence type="ECO:0000256" key="1">
    <source>
        <dbReference type="ARBA" id="ARBA00004123"/>
    </source>
</evidence>
<dbReference type="AlphaFoldDB" id="A0A067LKU5"/>
<feature type="region of interest" description="Disordered" evidence="6">
    <location>
        <begin position="380"/>
        <end position="415"/>
    </location>
</feature>
<feature type="domain" description="TF-B3" evidence="7">
    <location>
        <begin position="280"/>
        <end position="377"/>
    </location>
</feature>
<dbReference type="PANTHER" id="PTHR31391">
    <property type="entry name" value="B3 DOMAIN-CONTAINING PROTEIN OS11G0197600-RELATED"/>
    <property type="match status" value="1"/>
</dbReference>
<proteinExistence type="predicted"/>
<comment type="subcellular location">
    <subcellularLocation>
        <location evidence="1">Nucleus</location>
    </subcellularLocation>
</comment>
<dbReference type="InterPro" id="IPR015300">
    <property type="entry name" value="DNA-bd_pseudobarrel_sf"/>
</dbReference>
<sequence>MASSSSSRKIGHTFEPTKPHFFKVVLGHAIRDKKIDIPMRFAKKYGNYLPSSVVLKVPSGAKWQVQLIKSDGVIWLGYGWQDFSDYYALTLGSFLIFEYDKKNCYFNVIIFDRSASEIDYPYIVNGDNERINNLEEAQNDFCGQNLEDFLPNRKVKEESPERINNLDRSASEIDYPYIVNGNNERINNLEEAQNDFSGQNLEDFLPNRKVKEESPENPTRPKTCKKRKLENPTRKFEGFNSAAEKGHGCYSGKNQLLTKIEKAIVLHRARTAFKSENPFFMVAMNPSYVQAGRKVHISAKFARKYLKEGGDATVNDMDGRTWCINYQRRENGTSGGLFSGGWIKFSRDNHLEVGDVCVFELVNPATDKFKVVIFRYNKDPSSSYPSPGKKRKLKHKEKESANRCKKSKGPSIEGENRCTSRNPLFIKHVPLEFMEAHTKQMKENVTLQVKNKSWAVKLLSHADRGFFSAGWFTFARENCLQAGDVCTFELIDSRTMVFKVHISRNF</sequence>
<dbReference type="InterPro" id="IPR003340">
    <property type="entry name" value="B3_DNA-bd"/>
</dbReference>
<evidence type="ECO:0000256" key="3">
    <source>
        <dbReference type="ARBA" id="ARBA00023125"/>
    </source>
</evidence>
<dbReference type="STRING" id="180498.A0A067LKU5"/>
<evidence type="ECO:0000256" key="6">
    <source>
        <dbReference type="SAM" id="MobiDB-lite"/>
    </source>
</evidence>
<keyword evidence="4" id="KW-0804">Transcription</keyword>
<dbReference type="GO" id="GO:0005634">
    <property type="term" value="C:nucleus"/>
    <property type="evidence" value="ECO:0007669"/>
    <property type="project" value="UniProtKB-SubCell"/>
</dbReference>
<feature type="domain" description="TF-B3" evidence="7">
    <location>
        <begin position="429"/>
        <end position="506"/>
    </location>
</feature>
<keyword evidence="3" id="KW-0238">DNA-binding</keyword>
<feature type="compositionally biased region" description="Basic and acidic residues" evidence="6">
    <location>
        <begin position="205"/>
        <end position="214"/>
    </location>
</feature>
<gene>
    <name evidence="8" type="ORF">JCGZ_01469</name>
</gene>
<keyword evidence="5" id="KW-0539">Nucleus</keyword>
<evidence type="ECO:0000256" key="4">
    <source>
        <dbReference type="ARBA" id="ARBA00023163"/>
    </source>
</evidence>
<dbReference type="CDD" id="cd10017">
    <property type="entry name" value="B3_DNA"/>
    <property type="match status" value="3"/>
</dbReference>
<feature type="region of interest" description="Disordered" evidence="6">
    <location>
        <begin position="205"/>
        <end position="225"/>
    </location>
</feature>